<dbReference type="OrthoDB" id="1674324at2759"/>
<dbReference type="InParanoid" id="A0A7J7DL54"/>
<evidence type="ECO:0000256" key="2">
    <source>
        <dbReference type="ARBA" id="ARBA00023015"/>
    </source>
</evidence>
<comment type="subcellular location">
    <subcellularLocation>
        <location evidence="1">Nucleus</location>
    </subcellularLocation>
</comment>
<accession>A0A7J7DL54</accession>
<sequence length="295" mass="32907">MGDSRNPRSTSISLPAGCGFYPSDEQVFCHYLSCKNNPRQEPDSGNPFGYDLIKELDLYNYEPCELPDASSFAYGYKNEKRHWFCFTVRVLESRGARRKAKGGYWRRGSSVKNVIGAGGKLVLGTKTKFVYYLNNSQKSAVKTDWVMYEYAQREDLKTSFVLCRVFIRSNAGISITDNVLNSCAEETAAAVHLVGIQQHDGYLTSATTVHDDISVGRKNDIPRYPQSLPTKLDDRQVVKEPASNTSFHLSPSIEPNEQVTAIGLTGGDMSTNTLTAEELVSILEENFIELDDLVD</sequence>
<evidence type="ECO:0000313" key="8">
    <source>
        <dbReference type="Proteomes" id="UP000593562"/>
    </source>
</evidence>
<reference evidence="7 8" key="1">
    <citation type="journal article" date="2020" name="Nat. Commun.">
        <title>Genome of Tripterygium wilfordii and identification of cytochrome P450 involved in triptolide biosynthesis.</title>
        <authorList>
            <person name="Tu L."/>
            <person name="Su P."/>
            <person name="Zhang Z."/>
            <person name="Gao L."/>
            <person name="Wang J."/>
            <person name="Hu T."/>
            <person name="Zhou J."/>
            <person name="Zhang Y."/>
            <person name="Zhao Y."/>
            <person name="Liu Y."/>
            <person name="Song Y."/>
            <person name="Tong Y."/>
            <person name="Lu Y."/>
            <person name="Yang J."/>
            <person name="Xu C."/>
            <person name="Jia M."/>
            <person name="Peters R.J."/>
            <person name="Huang L."/>
            <person name="Gao W."/>
        </authorList>
    </citation>
    <scope>NUCLEOTIDE SEQUENCE [LARGE SCALE GENOMIC DNA]</scope>
    <source>
        <strain evidence="8">cv. XIE 37</strain>
        <tissue evidence="7">Leaf</tissue>
    </source>
</reference>
<dbReference type="PANTHER" id="PTHR31989">
    <property type="entry name" value="NAC DOMAIN-CONTAINING PROTEIN 82-RELATED"/>
    <property type="match status" value="1"/>
</dbReference>
<evidence type="ECO:0000256" key="5">
    <source>
        <dbReference type="ARBA" id="ARBA00023242"/>
    </source>
</evidence>
<protein>
    <submittedName>
        <fullName evidence="7">NAC domain-containing protein 72-like</fullName>
    </submittedName>
</protein>
<dbReference type="GO" id="GO:0006355">
    <property type="term" value="P:regulation of DNA-templated transcription"/>
    <property type="evidence" value="ECO:0007669"/>
    <property type="project" value="InterPro"/>
</dbReference>
<keyword evidence="8" id="KW-1185">Reference proteome</keyword>
<organism evidence="7 8">
    <name type="scientific">Tripterygium wilfordii</name>
    <name type="common">Thunder God vine</name>
    <dbReference type="NCBI Taxonomy" id="458696"/>
    <lineage>
        <taxon>Eukaryota</taxon>
        <taxon>Viridiplantae</taxon>
        <taxon>Streptophyta</taxon>
        <taxon>Embryophyta</taxon>
        <taxon>Tracheophyta</taxon>
        <taxon>Spermatophyta</taxon>
        <taxon>Magnoliopsida</taxon>
        <taxon>eudicotyledons</taxon>
        <taxon>Gunneridae</taxon>
        <taxon>Pentapetalae</taxon>
        <taxon>rosids</taxon>
        <taxon>fabids</taxon>
        <taxon>Celastrales</taxon>
        <taxon>Celastraceae</taxon>
        <taxon>Tripterygium</taxon>
    </lineage>
</organism>
<evidence type="ECO:0000256" key="1">
    <source>
        <dbReference type="ARBA" id="ARBA00004123"/>
    </source>
</evidence>
<evidence type="ECO:0000313" key="7">
    <source>
        <dbReference type="EMBL" id="KAF5747033.1"/>
    </source>
</evidence>
<name>A0A7J7DL54_TRIWF</name>
<evidence type="ECO:0000256" key="3">
    <source>
        <dbReference type="ARBA" id="ARBA00023125"/>
    </source>
</evidence>
<dbReference type="SUPFAM" id="SSF101941">
    <property type="entry name" value="NAC domain"/>
    <property type="match status" value="1"/>
</dbReference>
<dbReference type="PROSITE" id="PS51005">
    <property type="entry name" value="NAC"/>
    <property type="match status" value="1"/>
</dbReference>
<dbReference type="InterPro" id="IPR036093">
    <property type="entry name" value="NAC_dom_sf"/>
</dbReference>
<evidence type="ECO:0000259" key="6">
    <source>
        <dbReference type="PROSITE" id="PS51005"/>
    </source>
</evidence>
<keyword evidence="3" id="KW-0238">DNA-binding</keyword>
<evidence type="ECO:0000256" key="4">
    <source>
        <dbReference type="ARBA" id="ARBA00023163"/>
    </source>
</evidence>
<dbReference type="AlphaFoldDB" id="A0A7J7DL54"/>
<dbReference type="Pfam" id="PF02365">
    <property type="entry name" value="NAM"/>
    <property type="match status" value="1"/>
</dbReference>
<keyword evidence="4" id="KW-0804">Transcription</keyword>
<dbReference type="Proteomes" id="UP000593562">
    <property type="component" value="Unassembled WGS sequence"/>
</dbReference>
<dbReference type="GO" id="GO:0005634">
    <property type="term" value="C:nucleus"/>
    <property type="evidence" value="ECO:0007669"/>
    <property type="project" value="UniProtKB-SubCell"/>
</dbReference>
<dbReference type="InterPro" id="IPR003441">
    <property type="entry name" value="NAC-dom"/>
</dbReference>
<feature type="domain" description="NAC" evidence="6">
    <location>
        <begin position="14"/>
        <end position="168"/>
    </location>
</feature>
<dbReference type="GO" id="GO:0003677">
    <property type="term" value="F:DNA binding"/>
    <property type="evidence" value="ECO:0007669"/>
    <property type="project" value="UniProtKB-KW"/>
</dbReference>
<keyword evidence="5" id="KW-0539">Nucleus</keyword>
<keyword evidence="2" id="KW-0805">Transcription regulation</keyword>
<dbReference type="Gene3D" id="2.170.150.80">
    <property type="entry name" value="NAC domain"/>
    <property type="match status" value="1"/>
</dbReference>
<proteinExistence type="predicted"/>
<dbReference type="EMBL" id="JAAARO010000006">
    <property type="protein sequence ID" value="KAF5747033.1"/>
    <property type="molecule type" value="Genomic_DNA"/>
</dbReference>
<comment type="caution">
    <text evidence="7">The sequence shown here is derived from an EMBL/GenBank/DDBJ whole genome shotgun (WGS) entry which is preliminary data.</text>
</comment>
<gene>
    <name evidence="7" type="ORF">HS088_TW06G01210</name>
</gene>